<sequence>MGYLYVNSHLGVKRHPLGVVRKFGEVVPAQVSPLLSARGSKLRGPSQNRPRVTSKGDANITKLNYDDLPKAARPRWPSGKVSTSGPEDRRFETRFH</sequence>
<dbReference type="Proteomes" id="UP000499080">
    <property type="component" value="Unassembled WGS sequence"/>
</dbReference>
<evidence type="ECO:0000313" key="3">
    <source>
        <dbReference type="Proteomes" id="UP000499080"/>
    </source>
</evidence>
<organism evidence="2 3">
    <name type="scientific">Araneus ventricosus</name>
    <name type="common">Orbweaver spider</name>
    <name type="synonym">Epeira ventricosa</name>
    <dbReference type="NCBI Taxonomy" id="182803"/>
    <lineage>
        <taxon>Eukaryota</taxon>
        <taxon>Metazoa</taxon>
        <taxon>Ecdysozoa</taxon>
        <taxon>Arthropoda</taxon>
        <taxon>Chelicerata</taxon>
        <taxon>Arachnida</taxon>
        <taxon>Araneae</taxon>
        <taxon>Araneomorphae</taxon>
        <taxon>Entelegynae</taxon>
        <taxon>Araneoidea</taxon>
        <taxon>Araneidae</taxon>
        <taxon>Araneus</taxon>
    </lineage>
</organism>
<proteinExistence type="predicted"/>
<evidence type="ECO:0000313" key="2">
    <source>
        <dbReference type="EMBL" id="GBN93344.1"/>
    </source>
</evidence>
<feature type="compositionally biased region" description="Basic and acidic residues" evidence="1">
    <location>
        <begin position="86"/>
        <end position="96"/>
    </location>
</feature>
<evidence type="ECO:0000256" key="1">
    <source>
        <dbReference type="SAM" id="MobiDB-lite"/>
    </source>
</evidence>
<accession>A0A4Y2SYB4</accession>
<dbReference type="EMBL" id="BGPR01024899">
    <property type="protein sequence ID" value="GBN93344.1"/>
    <property type="molecule type" value="Genomic_DNA"/>
</dbReference>
<name>A0A4Y2SYB4_ARAVE</name>
<gene>
    <name evidence="2" type="ORF">AVEN_106106_1</name>
</gene>
<comment type="caution">
    <text evidence="2">The sequence shown here is derived from an EMBL/GenBank/DDBJ whole genome shotgun (WGS) entry which is preliminary data.</text>
</comment>
<dbReference type="AlphaFoldDB" id="A0A4Y2SYB4"/>
<reference evidence="2 3" key="1">
    <citation type="journal article" date="2019" name="Sci. Rep.">
        <title>Orb-weaving spider Araneus ventricosus genome elucidates the spidroin gene catalogue.</title>
        <authorList>
            <person name="Kono N."/>
            <person name="Nakamura H."/>
            <person name="Ohtoshi R."/>
            <person name="Moran D.A.P."/>
            <person name="Shinohara A."/>
            <person name="Yoshida Y."/>
            <person name="Fujiwara M."/>
            <person name="Mori M."/>
            <person name="Tomita M."/>
            <person name="Arakawa K."/>
        </authorList>
    </citation>
    <scope>NUCLEOTIDE SEQUENCE [LARGE SCALE GENOMIC DNA]</scope>
</reference>
<keyword evidence="3" id="KW-1185">Reference proteome</keyword>
<protein>
    <submittedName>
        <fullName evidence="2">Uncharacterized protein</fullName>
    </submittedName>
</protein>
<feature type="region of interest" description="Disordered" evidence="1">
    <location>
        <begin position="37"/>
        <end position="96"/>
    </location>
</feature>